<gene>
    <name evidence="13" type="primary">LOC113429733</name>
</gene>
<keyword evidence="7" id="KW-0325">Glycoprotein</keyword>
<dbReference type="GO" id="GO:0016020">
    <property type="term" value="C:membrane"/>
    <property type="evidence" value="ECO:0007669"/>
    <property type="project" value="UniProtKB-SubCell"/>
</dbReference>
<feature type="transmembrane region" description="Helical" evidence="10">
    <location>
        <begin position="38"/>
        <end position="59"/>
    </location>
</feature>
<feature type="region of interest" description="Disordered" evidence="9">
    <location>
        <begin position="102"/>
        <end position="130"/>
    </location>
</feature>
<accession>A0A6J1W6P2</accession>
<dbReference type="GO" id="GO:0062101">
    <property type="term" value="F:peptidyl-aspartic acid 3-dioxygenase activity"/>
    <property type="evidence" value="ECO:0007669"/>
    <property type="project" value="InterPro"/>
</dbReference>
<organism evidence="12 13">
    <name type="scientific">Notechis scutatus</name>
    <name type="common">mainland tiger snake</name>
    <dbReference type="NCBI Taxonomy" id="8663"/>
    <lineage>
        <taxon>Eukaryota</taxon>
        <taxon>Metazoa</taxon>
        <taxon>Chordata</taxon>
        <taxon>Craniata</taxon>
        <taxon>Vertebrata</taxon>
        <taxon>Euteleostomi</taxon>
        <taxon>Lepidosauria</taxon>
        <taxon>Squamata</taxon>
        <taxon>Bifurcata</taxon>
        <taxon>Unidentata</taxon>
        <taxon>Episquamata</taxon>
        <taxon>Toxicofera</taxon>
        <taxon>Serpentes</taxon>
        <taxon>Colubroidea</taxon>
        <taxon>Elapidae</taxon>
        <taxon>Hydrophiinae</taxon>
        <taxon>Notechis</taxon>
    </lineage>
</organism>
<feature type="compositionally biased region" description="Basic and acidic residues" evidence="9">
    <location>
        <begin position="16"/>
        <end position="32"/>
    </location>
</feature>
<dbReference type="AlphaFoldDB" id="A0A6J1W6P2"/>
<feature type="region of interest" description="Disordered" evidence="9">
    <location>
        <begin position="145"/>
        <end position="206"/>
    </location>
</feature>
<keyword evidence="12" id="KW-1185">Reference proteome</keyword>
<feature type="compositionally biased region" description="Low complexity" evidence="9">
    <location>
        <begin position="1"/>
        <end position="15"/>
    </location>
</feature>
<feature type="region of interest" description="Disordered" evidence="9">
    <location>
        <begin position="1"/>
        <end position="32"/>
    </location>
</feature>
<keyword evidence="6" id="KW-1015">Disulfide bond</keyword>
<dbReference type="Pfam" id="PF05279">
    <property type="entry name" value="Asp-B-Hydro_N"/>
    <property type="match status" value="1"/>
</dbReference>
<name>A0A6J1W6P2_9SAUR</name>
<keyword evidence="2" id="KW-0597">Phosphoprotein</keyword>
<dbReference type="RefSeq" id="XP_026548059.1">
    <property type="nucleotide sequence ID" value="XM_026692274.1"/>
</dbReference>
<evidence type="ECO:0000256" key="9">
    <source>
        <dbReference type="SAM" id="MobiDB-lite"/>
    </source>
</evidence>
<evidence type="ECO:0000256" key="3">
    <source>
        <dbReference type="ARBA" id="ARBA00022692"/>
    </source>
</evidence>
<evidence type="ECO:0000256" key="7">
    <source>
        <dbReference type="ARBA" id="ARBA00023180"/>
    </source>
</evidence>
<evidence type="ECO:0000259" key="11">
    <source>
        <dbReference type="Pfam" id="PF05279"/>
    </source>
</evidence>
<dbReference type="PANTHER" id="PTHR12366:SF33">
    <property type="entry name" value="ASPARTYL_ASPARAGINYL BETA-HYDROXYLASE"/>
    <property type="match status" value="1"/>
</dbReference>
<sequence length="206" mass="23235">MAPRRSPKSGSPGPGARREGKHGGNKSAKKEGASGSSFFTWFMVIALLGVWTSVAVVWFELVDYEEVLGKLGIYDADGDGDFDMEDAKVLLGVKPGEIIKSKVKESAKKTKEKQQLKKDAKEEEKKKTKKKIEDFDIKNEKIDDKSKKDFHKIKQDRKTGKEKSELDKNHKDKDTKVLANDKDKEVKKLAKSLSKPSEEDKRKKPK</sequence>
<comment type="subcellular location">
    <subcellularLocation>
        <location evidence="8">Endomembrane system</location>
        <topology evidence="8">Single-pass membrane protein</topology>
    </subcellularLocation>
    <subcellularLocation>
        <location evidence="1">Membrane</location>
        <topology evidence="1">Single-pass type II membrane protein</topology>
    </subcellularLocation>
</comment>
<feature type="compositionally biased region" description="Basic and acidic residues" evidence="9">
    <location>
        <begin position="196"/>
        <end position="206"/>
    </location>
</feature>
<dbReference type="PANTHER" id="PTHR12366">
    <property type="entry name" value="ASPARTYL/ASPARAGINYL BETA-HYDROXYLASE"/>
    <property type="match status" value="1"/>
</dbReference>
<evidence type="ECO:0000256" key="6">
    <source>
        <dbReference type="ARBA" id="ARBA00023157"/>
    </source>
</evidence>
<dbReference type="Proteomes" id="UP000504612">
    <property type="component" value="Unplaced"/>
</dbReference>
<evidence type="ECO:0000313" key="12">
    <source>
        <dbReference type="Proteomes" id="UP000504612"/>
    </source>
</evidence>
<evidence type="ECO:0000256" key="2">
    <source>
        <dbReference type="ARBA" id="ARBA00022553"/>
    </source>
</evidence>
<evidence type="ECO:0000313" key="13">
    <source>
        <dbReference type="RefSeq" id="XP_026548059.1"/>
    </source>
</evidence>
<reference evidence="13" key="1">
    <citation type="submission" date="2025-08" db="UniProtKB">
        <authorList>
            <consortium name="RefSeq"/>
        </authorList>
    </citation>
    <scope>IDENTIFICATION</scope>
</reference>
<keyword evidence="3 10" id="KW-0812">Transmembrane</keyword>
<evidence type="ECO:0000256" key="1">
    <source>
        <dbReference type="ARBA" id="ARBA00004606"/>
    </source>
</evidence>
<dbReference type="GeneID" id="113429733"/>
<evidence type="ECO:0000256" key="5">
    <source>
        <dbReference type="ARBA" id="ARBA00023136"/>
    </source>
</evidence>
<protein>
    <submittedName>
        <fullName evidence="13">Aspartyl/asparaginyl beta-hydroxylase-like isoform X5</fullName>
    </submittedName>
</protein>
<keyword evidence="5 10" id="KW-0472">Membrane</keyword>
<keyword evidence="4 10" id="KW-1133">Transmembrane helix</keyword>
<evidence type="ECO:0000256" key="8">
    <source>
        <dbReference type="ARBA" id="ARBA00037847"/>
    </source>
</evidence>
<evidence type="ECO:0000256" key="10">
    <source>
        <dbReference type="SAM" id="Phobius"/>
    </source>
</evidence>
<dbReference type="InterPro" id="IPR007943">
    <property type="entry name" value="Asp-B-hydro/Triadin_dom"/>
</dbReference>
<evidence type="ECO:0000256" key="4">
    <source>
        <dbReference type="ARBA" id="ARBA00022989"/>
    </source>
</evidence>
<dbReference type="InterPro" id="IPR039038">
    <property type="entry name" value="ASPH"/>
</dbReference>
<proteinExistence type="predicted"/>
<feature type="domain" description="Aspartyl beta-hydroxylase/Triadin" evidence="11">
    <location>
        <begin position="28"/>
        <end position="92"/>
    </location>
</feature>
<dbReference type="GO" id="GO:0005783">
    <property type="term" value="C:endoplasmic reticulum"/>
    <property type="evidence" value="ECO:0007669"/>
    <property type="project" value="TreeGrafter"/>
</dbReference>
<feature type="compositionally biased region" description="Basic and acidic residues" evidence="9">
    <location>
        <begin position="145"/>
        <end position="188"/>
    </location>
</feature>